<reference evidence="1 2" key="2">
    <citation type="journal article" date="2022" name="Mol. Ecol. Resour.">
        <title>The genomes of chicory, endive, great burdock and yacon provide insights into Asteraceae paleo-polyploidization history and plant inulin production.</title>
        <authorList>
            <person name="Fan W."/>
            <person name="Wang S."/>
            <person name="Wang H."/>
            <person name="Wang A."/>
            <person name="Jiang F."/>
            <person name="Liu H."/>
            <person name="Zhao H."/>
            <person name="Xu D."/>
            <person name="Zhang Y."/>
        </authorList>
    </citation>
    <scope>NUCLEOTIDE SEQUENCE [LARGE SCALE GENOMIC DNA]</scope>
    <source>
        <strain evidence="2">cv. Yunnan</strain>
        <tissue evidence="1">Leaves</tissue>
    </source>
</reference>
<comment type="caution">
    <text evidence="1">The sequence shown here is derived from an EMBL/GenBank/DDBJ whole genome shotgun (WGS) entry which is preliminary data.</text>
</comment>
<reference evidence="2" key="1">
    <citation type="journal article" date="2022" name="Mol. Ecol. Resour.">
        <title>The genomes of chicory, endive, great burdock and yacon provide insights into Asteraceae palaeo-polyploidization history and plant inulin production.</title>
        <authorList>
            <person name="Fan W."/>
            <person name="Wang S."/>
            <person name="Wang H."/>
            <person name="Wang A."/>
            <person name="Jiang F."/>
            <person name="Liu H."/>
            <person name="Zhao H."/>
            <person name="Xu D."/>
            <person name="Zhang Y."/>
        </authorList>
    </citation>
    <scope>NUCLEOTIDE SEQUENCE [LARGE SCALE GENOMIC DNA]</scope>
    <source>
        <strain evidence="2">cv. Yunnan</strain>
    </source>
</reference>
<dbReference type="Proteomes" id="UP001056120">
    <property type="component" value="Linkage Group LG13"/>
</dbReference>
<accession>A0ACB9GU55</accession>
<evidence type="ECO:0000313" key="2">
    <source>
        <dbReference type="Proteomes" id="UP001056120"/>
    </source>
</evidence>
<name>A0ACB9GU55_9ASTR</name>
<evidence type="ECO:0000313" key="1">
    <source>
        <dbReference type="EMBL" id="KAI3786917.1"/>
    </source>
</evidence>
<organism evidence="1 2">
    <name type="scientific">Smallanthus sonchifolius</name>
    <dbReference type="NCBI Taxonomy" id="185202"/>
    <lineage>
        <taxon>Eukaryota</taxon>
        <taxon>Viridiplantae</taxon>
        <taxon>Streptophyta</taxon>
        <taxon>Embryophyta</taxon>
        <taxon>Tracheophyta</taxon>
        <taxon>Spermatophyta</taxon>
        <taxon>Magnoliopsida</taxon>
        <taxon>eudicotyledons</taxon>
        <taxon>Gunneridae</taxon>
        <taxon>Pentapetalae</taxon>
        <taxon>asterids</taxon>
        <taxon>campanulids</taxon>
        <taxon>Asterales</taxon>
        <taxon>Asteraceae</taxon>
        <taxon>Asteroideae</taxon>
        <taxon>Heliantheae alliance</taxon>
        <taxon>Millerieae</taxon>
        <taxon>Smallanthus</taxon>
    </lineage>
</organism>
<gene>
    <name evidence="1" type="ORF">L1987_40997</name>
</gene>
<sequence>MESAAKTPTSLSLPWKTRISLWLFDTAIDLITRKDGTVNRGLLKLVDFRIPSSSEPINGVNTYDVTVDPTRELWFRVFVPTQYPVEDLPVMVFFHGGAYIVLSPDVNIYDDVCRKFARELPAIVVSVNYRLAPEHRHHAQHDDGLDVLKFLDIEENRSKWLPENANISRCFIAGDSAGGHIAHHVTQRASQFNFQKLKVTGLVAIQPFFGGEERTDSEIRLDGSAPIVSMKRTDWFWNAFMPLEPYNRDHPIINVSGPNGVDISKMDFPATMVVVAGFDGLRDWQIRYYQWLKKSGKEAYLVDYPHMFHTFYVFPELPESDQLISEVKDFIHKVLNKTGRDDVL</sequence>
<dbReference type="EMBL" id="CM042030">
    <property type="protein sequence ID" value="KAI3786917.1"/>
    <property type="molecule type" value="Genomic_DNA"/>
</dbReference>
<protein>
    <submittedName>
        <fullName evidence="1">Uncharacterized protein</fullName>
    </submittedName>
</protein>
<keyword evidence="2" id="KW-1185">Reference proteome</keyword>
<proteinExistence type="predicted"/>